<dbReference type="InterPro" id="IPR002474">
    <property type="entry name" value="CarbamoylP_synth_ssu_N"/>
</dbReference>
<feature type="binding site" evidence="8">
    <location>
        <position position="286"/>
    </location>
    <ligand>
        <name>L-glutamine</name>
        <dbReference type="ChEBI" id="CHEBI:58359"/>
    </ligand>
</feature>
<dbReference type="Gene3D" id="3.50.30.20">
    <property type="entry name" value="Carbamoyl-phosphate synthase small subunit, N-terminal domain"/>
    <property type="match status" value="1"/>
</dbReference>
<feature type="binding site" evidence="8">
    <location>
        <position position="243"/>
    </location>
    <ligand>
        <name>L-glutamine</name>
        <dbReference type="ChEBI" id="CHEBI:58359"/>
    </ligand>
</feature>
<accession>A0A1L6TDD2</accession>
<dbReference type="InterPro" id="IPR017926">
    <property type="entry name" value="GATASE"/>
</dbReference>
<dbReference type="Proteomes" id="UP000029558">
    <property type="component" value="Chromosome"/>
</dbReference>
<comment type="catalytic activity">
    <reaction evidence="7 8">
        <text>hydrogencarbonate + L-glutamine + 2 ATP + H2O = carbamoyl phosphate + L-glutamate + 2 ADP + phosphate + 2 H(+)</text>
        <dbReference type="Rhea" id="RHEA:18633"/>
        <dbReference type="ChEBI" id="CHEBI:15377"/>
        <dbReference type="ChEBI" id="CHEBI:15378"/>
        <dbReference type="ChEBI" id="CHEBI:17544"/>
        <dbReference type="ChEBI" id="CHEBI:29985"/>
        <dbReference type="ChEBI" id="CHEBI:30616"/>
        <dbReference type="ChEBI" id="CHEBI:43474"/>
        <dbReference type="ChEBI" id="CHEBI:58228"/>
        <dbReference type="ChEBI" id="CHEBI:58359"/>
        <dbReference type="ChEBI" id="CHEBI:456216"/>
        <dbReference type="EC" id="6.3.5.5"/>
    </reaction>
</comment>
<dbReference type="Pfam" id="PF00988">
    <property type="entry name" value="CPSase_sm_chain"/>
    <property type="match status" value="1"/>
</dbReference>
<comment type="subunit">
    <text evidence="8">Composed of two chains; the small (or glutamine) chain promotes the hydrolysis of glutamine to ammonia, which is used by the large (or ammonia) chain to synthesize carbamoyl phosphate. Tetramer of heterodimers (alpha,beta)4.</text>
</comment>
<reference evidence="9 10" key="1">
    <citation type="journal article" date="2014" name="Genome Announc.">
        <title>Comparative Genome Analysis of Two Isolates of the Fish Pathogen Piscirickettsia salmonis from Different Hosts Reveals Major Differences in Virulence-Associated Secretion Systems.</title>
        <authorList>
            <person name="Bohle H."/>
            <person name="Henriquez P."/>
            <person name="Grothusen H."/>
            <person name="Navas E."/>
            <person name="Sandoval A."/>
            <person name="Bustamante F."/>
            <person name="Bustos P."/>
            <person name="Mancilla M."/>
        </authorList>
    </citation>
    <scope>NUCLEOTIDE SEQUENCE [LARGE SCALE GENOMIC DNA]</scope>
    <source>
        <strain evidence="10">B1-32597</strain>
    </source>
</reference>
<keyword evidence="6 8" id="KW-0315">Glutamine amidotransferase</keyword>
<dbReference type="NCBIfam" id="NF009475">
    <property type="entry name" value="PRK12838.1"/>
    <property type="match status" value="1"/>
</dbReference>
<dbReference type="Gene3D" id="3.40.50.880">
    <property type="match status" value="1"/>
</dbReference>
<dbReference type="InterPro" id="IPR006274">
    <property type="entry name" value="CarbamoylP_synth_ssu"/>
</dbReference>
<dbReference type="InterPro" id="IPR029062">
    <property type="entry name" value="Class_I_gatase-like"/>
</dbReference>
<feature type="binding site" evidence="8">
    <location>
        <position position="284"/>
    </location>
    <ligand>
        <name>L-glutamine</name>
        <dbReference type="ChEBI" id="CHEBI:58359"/>
    </ligand>
</feature>
<dbReference type="EC" id="6.3.5.5" evidence="8"/>
<dbReference type="GO" id="GO:0006541">
    <property type="term" value="P:glutamine metabolic process"/>
    <property type="evidence" value="ECO:0007669"/>
    <property type="project" value="InterPro"/>
</dbReference>
<organism evidence="9 10">
    <name type="scientific">Piscirickettsia salmonis</name>
    <dbReference type="NCBI Taxonomy" id="1238"/>
    <lineage>
        <taxon>Bacteria</taxon>
        <taxon>Pseudomonadati</taxon>
        <taxon>Pseudomonadota</taxon>
        <taxon>Gammaproteobacteria</taxon>
        <taxon>Thiotrichales</taxon>
        <taxon>Piscirickettsiaceae</taxon>
        <taxon>Piscirickettsia</taxon>
    </lineage>
</organism>
<dbReference type="GO" id="GO:0004088">
    <property type="term" value="F:carbamoyl-phosphate synthase (glutamine-hydrolyzing) activity"/>
    <property type="evidence" value="ECO:0007669"/>
    <property type="project" value="UniProtKB-UniRule"/>
</dbReference>
<evidence type="ECO:0000256" key="8">
    <source>
        <dbReference type="HAMAP-Rule" id="MF_01209"/>
    </source>
</evidence>
<evidence type="ECO:0000256" key="2">
    <source>
        <dbReference type="ARBA" id="ARBA00007800"/>
    </source>
</evidence>
<comment type="pathway">
    <text evidence="1 8">Amino-acid biosynthesis; L-arginine biosynthesis; carbamoyl phosphate from bicarbonate: step 1/1.</text>
</comment>
<feature type="binding site" evidence="8">
    <location>
        <position position="214"/>
    </location>
    <ligand>
        <name>L-glutamine</name>
        <dbReference type="ChEBI" id="CHEBI:58359"/>
    </ligand>
</feature>
<keyword evidence="5 8" id="KW-0067">ATP-binding</keyword>
<gene>
    <name evidence="8" type="primary">carA</name>
    <name evidence="9" type="ORF">KU39_2248</name>
</gene>
<dbReference type="PROSITE" id="PS51273">
    <property type="entry name" value="GATASE_TYPE_1"/>
    <property type="match status" value="1"/>
</dbReference>
<evidence type="ECO:0000256" key="7">
    <source>
        <dbReference type="ARBA" id="ARBA00048816"/>
    </source>
</evidence>
<feature type="active site" evidence="8">
    <location>
        <position position="328"/>
    </location>
</feature>
<dbReference type="SMART" id="SM01097">
    <property type="entry name" value="CPSase_sm_chain"/>
    <property type="match status" value="1"/>
</dbReference>
<feature type="region of interest" description="CPSase" evidence="8">
    <location>
        <begin position="1"/>
        <end position="168"/>
    </location>
</feature>
<protein>
    <recommendedName>
        <fullName evidence="8">Carbamoyl phosphate synthase small chain</fullName>
        <ecNumber evidence="8">6.3.5.5</ecNumber>
    </recommendedName>
    <alternativeName>
        <fullName evidence="8">Carbamoyl phosphate synthetase glutamine chain</fullName>
    </alternativeName>
</protein>
<feature type="binding site" evidence="8">
    <location>
        <position position="246"/>
    </location>
    <ligand>
        <name>L-glutamine</name>
        <dbReference type="ChEBI" id="CHEBI:58359"/>
    </ligand>
</feature>
<dbReference type="InterPro" id="IPR036480">
    <property type="entry name" value="CarbP_synth_ssu_N_sf"/>
</dbReference>
<dbReference type="SUPFAM" id="SSF52317">
    <property type="entry name" value="Class I glutamine amidotransferase-like"/>
    <property type="match status" value="1"/>
</dbReference>
<evidence type="ECO:0000313" key="9">
    <source>
        <dbReference type="EMBL" id="ALB23428.1"/>
    </source>
</evidence>
<dbReference type="CDD" id="cd01744">
    <property type="entry name" value="GATase1_CPSase"/>
    <property type="match status" value="1"/>
</dbReference>
<keyword evidence="8" id="KW-0028">Amino-acid biosynthesis</keyword>
<evidence type="ECO:0000256" key="6">
    <source>
        <dbReference type="ARBA" id="ARBA00022962"/>
    </source>
</evidence>
<dbReference type="Pfam" id="PF00117">
    <property type="entry name" value="GATase"/>
    <property type="match status" value="1"/>
</dbReference>
<keyword evidence="8" id="KW-0055">Arginine biosynthesis</keyword>
<comment type="similarity">
    <text evidence="2 8">Belongs to the CarA family.</text>
</comment>
<evidence type="ECO:0000256" key="5">
    <source>
        <dbReference type="ARBA" id="ARBA00022840"/>
    </source>
</evidence>
<dbReference type="PRINTS" id="PR00099">
    <property type="entry name" value="CPSGATASE"/>
</dbReference>
<feature type="binding site" evidence="8">
    <location>
        <position position="47"/>
    </location>
    <ligand>
        <name>L-glutamine</name>
        <dbReference type="ChEBI" id="CHEBI:58359"/>
    </ligand>
</feature>
<dbReference type="AlphaFoldDB" id="A0A1L6TDD2"/>
<dbReference type="InterPro" id="IPR050472">
    <property type="entry name" value="Anth_synth/Amidotransfase"/>
</dbReference>
<keyword evidence="4 8" id="KW-0547">Nucleotide-binding</keyword>
<dbReference type="GO" id="GO:0006207">
    <property type="term" value="P:'de novo' pyrimidine nucleobase biosynthetic process"/>
    <property type="evidence" value="ECO:0007669"/>
    <property type="project" value="InterPro"/>
</dbReference>
<feature type="binding site" evidence="8">
    <location>
        <position position="287"/>
    </location>
    <ligand>
        <name>L-glutamine</name>
        <dbReference type="ChEBI" id="CHEBI:58359"/>
    </ligand>
</feature>
<evidence type="ECO:0000256" key="1">
    <source>
        <dbReference type="ARBA" id="ARBA00005077"/>
    </source>
</evidence>
<evidence type="ECO:0000256" key="4">
    <source>
        <dbReference type="ARBA" id="ARBA00022741"/>
    </source>
</evidence>
<keyword evidence="8" id="KW-0665">Pyrimidine biosynthesis</keyword>
<comment type="catalytic activity">
    <reaction evidence="8">
        <text>L-glutamine + H2O = L-glutamate + NH4(+)</text>
        <dbReference type="Rhea" id="RHEA:15889"/>
        <dbReference type="ChEBI" id="CHEBI:15377"/>
        <dbReference type="ChEBI" id="CHEBI:28938"/>
        <dbReference type="ChEBI" id="CHEBI:29985"/>
        <dbReference type="ChEBI" id="CHEBI:58359"/>
    </reaction>
</comment>
<sequence length="351" mass="39273">MVPAKLVLETGEIFHGISPSWQQETTFGEVVFNTGMVGYPETMTDPSYNGQLITFTYPLMGNYGVGNCESWESAKIHAKGIIVSELSPHYARSNAEQSLLSWCEAENIPVIANIDTRALTKCLREKGVVAGAITTADELPKAFPDNNARNLVAEVSIKEPVTFGSGDKLIIAVDCGMKENIIRELRNLPVRVKRVPYNYDYTNEHFDGVFISNGPGNPARCYETTNILRKAMEQEKPIFGICLGSQLMGLAINATTYKLRFGHRSQNQPCLQEGTDRCFLTSQNHGYAINEDSLPEDWRVSFRNLNDNTVQGIEHNTKPFFSVQFHPEAAPGPVDTHWLFNKFYQLIREGN</sequence>
<name>A0A1L6TDD2_PISSA</name>
<dbReference type="PANTHER" id="PTHR43418">
    <property type="entry name" value="MULTIFUNCTIONAL TRYPTOPHAN BIOSYNTHESIS PROTEIN-RELATED"/>
    <property type="match status" value="1"/>
</dbReference>
<dbReference type="OrthoDB" id="9804328at2"/>
<evidence type="ECO:0000313" key="10">
    <source>
        <dbReference type="Proteomes" id="UP000029558"/>
    </source>
</evidence>
<keyword evidence="3 8" id="KW-0436">Ligase</keyword>
<feature type="binding site" evidence="8">
    <location>
        <position position="216"/>
    </location>
    <ligand>
        <name>L-glutamine</name>
        <dbReference type="ChEBI" id="CHEBI:58359"/>
    </ligand>
</feature>
<comment type="function">
    <text evidence="8">Small subunit of the glutamine-dependent carbamoyl phosphate synthetase (CPSase). CPSase catalyzes the formation of carbamoyl phosphate from the ammonia moiety of glutamine, carbonate, and phosphate donated by ATP, constituting the first step of 2 biosynthetic pathways, one leading to arginine and/or urea and the other to pyrimidine nucleotides. The small subunit (glutamine amidotransferase) binds and cleaves glutamine to supply the large subunit with the substrate ammonia.</text>
</comment>
<dbReference type="EMBL" id="CP012508">
    <property type="protein sequence ID" value="ALB23428.1"/>
    <property type="molecule type" value="Genomic_DNA"/>
</dbReference>
<comment type="pathway">
    <text evidence="8">Pyrimidine metabolism; UMP biosynthesis via de novo pathway; (S)-dihydroorotate from bicarbonate: step 1/3.</text>
</comment>
<dbReference type="SUPFAM" id="SSF52021">
    <property type="entry name" value="Carbamoyl phosphate synthetase, small subunit N-terminal domain"/>
    <property type="match status" value="1"/>
</dbReference>
<dbReference type="NCBIfam" id="TIGR01368">
    <property type="entry name" value="CPSaseIIsmall"/>
    <property type="match status" value="1"/>
</dbReference>
<dbReference type="PRINTS" id="PR00097">
    <property type="entry name" value="ANTSNTHASEII"/>
</dbReference>
<dbReference type="RefSeq" id="WP_017375707.1">
    <property type="nucleotide sequence ID" value="NZ_CP012508.1"/>
</dbReference>
<dbReference type="PRINTS" id="PR00096">
    <property type="entry name" value="GATASE"/>
</dbReference>
<dbReference type="InterPro" id="IPR035686">
    <property type="entry name" value="CPSase_GATase1"/>
</dbReference>
<feature type="active site" description="Nucleophile" evidence="8">
    <location>
        <position position="242"/>
    </location>
</feature>
<proteinExistence type="inferred from homology"/>
<dbReference type="HAMAP" id="MF_01209">
    <property type="entry name" value="CPSase_S_chain"/>
    <property type="match status" value="1"/>
</dbReference>
<dbReference type="GO" id="GO:0044205">
    <property type="term" value="P:'de novo' UMP biosynthetic process"/>
    <property type="evidence" value="ECO:0007669"/>
    <property type="project" value="UniProtKB-UniRule"/>
</dbReference>
<dbReference type="PANTHER" id="PTHR43418:SF7">
    <property type="entry name" value="CARBAMOYL-PHOSPHATE SYNTHASE SMALL CHAIN"/>
    <property type="match status" value="1"/>
</dbReference>
<dbReference type="GO" id="GO:0005524">
    <property type="term" value="F:ATP binding"/>
    <property type="evidence" value="ECO:0007669"/>
    <property type="project" value="UniProtKB-UniRule"/>
</dbReference>
<feature type="active site" evidence="8">
    <location>
        <position position="326"/>
    </location>
</feature>
<dbReference type="GO" id="GO:0006526">
    <property type="term" value="P:L-arginine biosynthetic process"/>
    <property type="evidence" value="ECO:0007669"/>
    <property type="project" value="UniProtKB-UniRule"/>
</dbReference>
<evidence type="ECO:0000256" key="3">
    <source>
        <dbReference type="ARBA" id="ARBA00022598"/>
    </source>
</evidence>